<dbReference type="AlphaFoldDB" id="C4F8B6"/>
<evidence type="ECO:0000313" key="2">
    <source>
        <dbReference type="Proteomes" id="UP000003295"/>
    </source>
</evidence>
<proteinExistence type="predicted"/>
<sequence>MERISKWRVPTGRHVTTDQQHNAAIAQLTHVMQRLRRNVARRRRPNQPRASST</sequence>
<comment type="caution">
    <text evidence="1">The sequence shown here is derived from an EMBL/GenBank/DDBJ whole genome shotgun (WGS) entry which is preliminary data.</text>
</comment>
<protein>
    <submittedName>
        <fullName evidence="1">Uncharacterized protein</fullName>
    </submittedName>
</protein>
<evidence type="ECO:0000313" key="1">
    <source>
        <dbReference type="EMBL" id="EEP45016.1"/>
    </source>
</evidence>
<dbReference type="Proteomes" id="UP000003295">
    <property type="component" value="Unassembled WGS sequence"/>
</dbReference>
<organism evidence="1 2">
    <name type="scientific">Collinsella intestinalis DSM 13280</name>
    <dbReference type="NCBI Taxonomy" id="521003"/>
    <lineage>
        <taxon>Bacteria</taxon>
        <taxon>Bacillati</taxon>
        <taxon>Actinomycetota</taxon>
        <taxon>Coriobacteriia</taxon>
        <taxon>Coriobacteriales</taxon>
        <taxon>Coriobacteriaceae</taxon>
        <taxon>Collinsella</taxon>
    </lineage>
</organism>
<gene>
    <name evidence="1" type="ORF">COLINT_02286</name>
</gene>
<dbReference type="EMBL" id="ABXH02000004">
    <property type="protein sequence ID" value="EEP45016.1"/>
    <property type="molecule type" value="Genomic_DNA"/>
</dbReference>
<reference evidence="1 2" key="1">
    <citation type="submission" date="2009-04" db="EMBL/GenBank/DDBJ databases">
        <authorList>
            <person name="Weinstock G."/>
            <person name="Sodergren E."/>
            <person name="Clifton S."/>
            <person name="Fulton L."/>
            <person name="Fulton B."/>
            <person name="Courtney L."/>
            <person name="Fronick C."/>
            <person name="Harrison M."/>
            <person name="Strong C."/>
            <person name="Farmer C."/>
            <person name="Delahaunty K."/>
            <person name="Markovic C."/>
            <person name="Hall O."/>
            <person name="Minx P."/>
            <person name="Tomlinson C."/>
            <person name="Mitreva M."/>
            <person name="Nelson J."/>
            <person name="Hou S."/>
            <person name="Wollam A."/>
            <person name="Pepin K.H."/>
            <person name="Johnson M."/>
            <person name="Bhonagiri V."/>
            <person name="Nash W.E."/>
            <person name="Warren W."/>
            <person name="Chinwalla A."/>
            <person name="Mardis E.R."/>
            <person name="Wilson R.K."/>
        </authorList>
    </citation>
    <scope>NUCLEOTIDE SEQUENCE [LARGE SCALE GENOMIC DNA]</scope>
    <source>
        <strain evidence="1 2">DSM 13280</strain>
    </source>
</reference>
<accession>C4F8B6</accession>
<name>C4F8B6_9ACTN</name>
<dbReference type="HOGENOM" id="CLU_3060470_0_0_11"/>